<dbReference type="OrthoDB" id="2066593at2"/>
<evidence type="ECO:0000313" key="2">
    <source>
        <dbReference type="EMBL" id="SEK27634.1"/>
    </source>
</evidence>
<evidence type="ECO:0000313" key="3">
    <source>
        <dbReference type="Proteomes" id="UP000186015"/>
    </source>
</evidence>
<reference evidence="2 3" key="1">
    <citation type="submission" date="2016-10" db="EMBL/GenBank/DDBJ databases">
        <authorList>
            <person name="de Groot N.N."/>
        </authorList>
    </citation>
    <scope>NUCLEOTIDE SEQUENCE [LARGE SCALE GENOMIC DNA]</scope>
    <source>
        <strain evidence="2 3">KH2T6</strain>
    </source>
</reference>
<organism evidence="2 3">
    <name type="scientific">Ruminococcus albus</name>
    <dbReference type="NCBI Taxonomy" id="1264"/>
    <lineage>
        <taxon>Bacteria</taxon>
        <taxon>Bacillati</taxon>
        <taxon>Bacillota</taxon>
        <taxon>Clostridia</taxon>
        <taxon>Eubacteriales</taxon>
        <taxon>Oscillospiraceae</taxon>
        <taxon>Ruminococcus</taxon>
    </lineage>
</organism>
<name>A0A1H7FPA7_RUMAL</name>
<evidence type="ECO:0000256" key="1">
    <source>
        <dbReference type="SAM" id="MobiDB-lite"/>
    </source>
</evidence>
<evidence type="ECO:0008006" key="4">
    <source>
        <dbReference type="Google" id="ProtNLM"/>
    </source>
</evidence>
<dbReference type="Proteomes" id="UP000186015">
    <property type="component" value="Unassembled WGS sequence"/>
</dbReference>
<dbReference type="RefSeq" id="WP_074828770.1">
    <property type="nucleotide sequence ID" value="NZ_FOAT01000001.1"/>
</dbReference>
<gene>
    <name evidence="2" type="ORF">SAMN05216469_101345</name>
</gene>
<accession>A0A1H7FPA7</accession>
<protein>
    <recommendedName>
        <fullName evidence="4">Lipoprotein</fullName>
    </recommendedName>
</protein>
<proteinExistence type="predicted"/>
<dbReference type="AlphaFoldDB" id="A0A1H7FPA7"/>
<dbReference type="EMBL" id="FOAT01000001">
    <property type="protein sequence ID" value="SEK27634.1"/>
    <property type="molecule type" value="Genomic_DNA"/>
</dbReference>
<dbReference type="PROSITE" id="PS51257">
    <property type="entry name" value="PROKAR_LIPOPROTEIN"/>
    <property type="match status" value="1"/>
</dbReference>
<sequence>MDRIKIIVAVLGLTIAFTGCKSAVQDESVKSNNSSEAEIITEEISNLSEHEDQPEDASETSTKDDADTNSDTSEATFSEDDSTEQMAEKMEKKYGVDIIYGDDIRTVYEEEDETLKAEKSTDDNGIRTALKHVDEALDVFPQGLTEQLISADGSPMKIYLTGTITSDIGPFDGDGIPAFANKNDTETYLAIDISLDGEINVPTVCHELTHIIDFFMTDMGTFSESKWESLNPEGFAYTENYNTYRDSEFTDKYCYTSEKYIPRVLSQDADDVYFYYNYALTFAMEDRATLMEDLIVDMMWGYEIAPGLYSFPHVHEKAQYFLEAVRDSFTLNEEDIAKWQNTFDMLSKVTPDTPY</sequence>
<feature type="region of interest" description="Disordered" evidence="1">
    <location>
        <begin position="42"/>
        <end position="86"/>
    </location>
</feature>